<dbReference type="KEGG" id="tbi:Tbis_2588"/>
<proteinExistence type="inferred from homology"/>
<feature type="binding site" evidence="12">
    <location>
        <position position="287"/>
    </location>
    <ligand>
        <name>K(+)</name>
        <dbReference type="ChEBI" id="CHEBI:29103"/>
    </ligand>
</feature>
<comment type="pathway">
    <text evidence="12">Carbohydrate metabolism; D-ribose degradation; D-ribose 5-phosphate from beta-D-ribopyranose: step 2/2.</text>
</comment>
<comment type="caution">
    <text evidence="12">Lacks conserved residue(s) required for the propagation of feature annotation.</text>
</comment>
<feature type="binding site" evidence="12">
    <location>
        <position position="142"/>
    </location>
    <ligand>
        <name>substrate</name>
    </ligand>
</feature>
<dbReference type="InterPro" id="IPR017583">
    <property type="entry name" value="Tagatose/fructose_Pkinase"/>
</dbReference>
<comment type="subcellular location">
    <subcellularLocation>
        <location evidence="12">Cytoplasm</location>
    </subcellularLocation>
</comment>
<comment type="similarity">
    <text evidence="12">Belongs to the carbohydrate kinase PfkB family. Ribokinase subfamily.</text>
</comment>
<feature type="active site" description="Proton acceptor" evidence="12">
    <location>
        <position position="252"/>
    </location>
</feature>
<dbReference type="PRINTS" id="PR00990">
    <property type="entry name" value="RIBOKINASE"/>
</dbReference>
<feature type="binding site" evidence="12">
    <location>
        <begin position="13"/>
        <end position="15"/>
    </location>
    <ligand>
        <name>substrate</name>
    </ligand>
</feature>
<dbReference type="Proteomes" id="UP000006640">
    <property type="component" value="Chromosome"/>
</dbReference>
<dbReference type="OrthoDB" id="9775849at2"/>
<feature type="binding site" evidence="12">
    <location>
        <position position="285"/>
    </location>
    <ligand>
        <name>K(+)</name>
        <dbReference type="ChEBI" id="CHEBI:29103"/>
    </ligand>
</feature>
<gene>
    <name evidence="12" type="primary">rbsK</name>
    <name evidence="14" type="ordered locus">Tbis_2588</name>
</gene>
<feature type="binding site" evidence="12">
    <location>
        <begin position="41"/>
        <end position="45"/>
    </location>
    <ligand>
        <name>substrate</name>
    </ligand>
</feature>
<dbReference type="PIRSF" id="PIRSF000535">
    <property type="entry name" value="1PFK/6PFK/LacC"/>
    <property type="match status" value="1"/>
</dbReference>
<dbReference type="PANTHER" id="PTHR10584:SF166">
    <property type="entry name" value="RIBOKINASE"/>
    <property type="match status" value="1"/>
</dbReference>
<comment type="function">
    <text evidence="12">Catalyzes the phosphorylation of ribose at O-5 in a reaction requiring ATP and magnesium. The resulting D-ribose-5-phosphate can then be used either for sythesis of nucleotides, histidine, and tryptophan, or as a component of the pentose phosphate pathway.</text>
</comment>
<dbReference type="GO" id="GO:0019303">
    <property type="term" value="P:D-ribose catabolic process"/>
    <property type="evidence" value="ECO:0007669"/>
    <property type="project" value="UniProtKB-UniRule"/>
</dbReference>
<sequence length="311" mass="30718">MSGVDVAVVGSVNLDLTVPVGRVPRPGETVLGADARRGPGGKGANQAVACARLGLRTAMIGCVGEDADGGMLAERLRAEGVDVRHLVPVPAPTGLAMIILEEGDGESTIVVSPGANGRLDAGRVRAAEGTITGARAVLAQLEIPIPAVAEAVRLATGTVVLNPAPARPLPRELLSRVDVLVPNRHELAVLCQAPTPESPDEVADLARSLLPGGPRAVVVTLGADGAMVVTADGVARVPAVPVRAVDATAAGDSFCAGLVAGLLAGEPLAEAAARGCRAAAVTVSRPGAIDALPTAADLAAPPAPGPAASPA</sequence>
<dbReference type="GO" id="GO:0005829">
    <property type="term" value="C:cytosol"/>
    <property type="evidence" value="ECO:0007669"/>
    <property type="project" value="TreeGrafter"/>
</dbReference>
<keyword evidence="8 12" id="KW-0067">ATP-binding</keyword>
<feature type="binding site" evidence="12">
    <location>
        <position position="282"/>
    </location>
    <ligand>
        <name>K(+)</name>
        <dbReference type="ChEBI" id="CHEBI:29103"/>
    </ligand>
</feature>
<evidence type="ECO:0000256" key="6">
    <source>
        <dbReference type="ARBA" id="ARBA00022741"/>
    </source>
</evidence>
<dbReference type="EC" id="2.7.1.15" evidence="2 12"/>
<keyword evidence="10 12" id="KW-0630">Potassium</keyword>
<feature type="domain" description="Carbohydrate kinase PfkB" evidence="13">
    <location>
        <begin position="5"/>
        <end position="294"/>
    </location>
</feature>
<reference evidence="14 15" key="1">
    <citation type="submission" date="2010-01" db="EMBL/GenBank/DDBJ databases">
        <title>The complete genome of Thermobispora bispora DSM 43833.</title>
        <authorList>
            <consortium name="US DOE Joint Genome Institute (JGI-PGF)"/>
            <person name="Lucas S."/>
            <person name="Copeland A."/>
            <person name="Lapidus A."/>
            <person name="Glavina del Rio T."/>
            <person name="Dalin E."/>
            <person name="Tice H."/>
            <person name="Bruce D."/>
            <person name="Goodwin L."/>
            <person name="Pitluck S."/>
            <person name="Kyrpides N."/>
            <person name="Mavromatis K."/>
            <person name="Ivanova N."/>
            <person name="Mikhailova N."/>
            <person name="Chertkov O."/>
            <person name="Brettin T."/>
            <person name="Detter J.C."/>
            <person name="Han C."/>
            <person name="Larimer F."/>
            <person name="Land M."/>
            <person name="Hauser L."/>
            <person name="Markowitz V."/>
            <person name="Cheng J.-F."/>
            <person name="Hugenholtz P."/>
            <person name="Woyke T."/>
            <person name="Wu D."/>
            <person name="Jando M."/>
            <person name="Schneider S."/>
            <person name="Klenk H.-P."/>
            <person name="Eisen J.A."/>
        </authorList>
    </citation>
    <scope>NUCLEOTIDE SEQUENCE [LARGE SCALE GENOMIC DNA]</scope>
    <source>
        <strain evidence="15">ATCC 19993 / DSM 43833 / CBS 139.67 / JCM 10125 / KCTC 9307 / NBRC 14880 / R51</strain>
    </source>
</reference>
<feature type="binding site" evidence="12">
    <location>
        <position position="252"/>
    </location>
    <ligand>
        <name>substrate</name>
    </ligand>
</feature>
<evidence type="ECO:0000256" key="1">
    <source>
        <dbReference type="ARBA" id="ARBA00005380"/>
    </source>
</evidence>
<dbReference type="PANTHER" id="PTHR10584">
    <property type="entry name" value="SUGAR KINASE"/>
    <property type="match status" value="1"/>
</dbReference>
<dbReference type="eggNOG" id="COG0524">
    <property type="taxonomic scope" value="Bacteria"/>
</dbReference>
<dbReference type="InterPro" id="IPR011611">
    <property type="entry name" value="PfkB_dom"/>
</dbReference>
<evidence type="ECO:0000256" key="8">
    <source>
        <dbReference type="ARBA" id="ARBA00022840"/>
    </source>
</evidence>
<evidence type="ECO:0000256" key="4">
    <source>
        <dbReference type="ARBA" id="ARBA00022679"/>
    </source>
</evidence>
<evidence type="ECO:0000256" key="3">
    <source>
        <dbReference type="ARBA" id="ARBA00016943"/>
    </source>
</evidence>
<keyword evidence="9 12" id="KW-0460">Magnesium</keyword>
<feature type="binding site" evidence="12">
    <location>
        <begin position="220"/>
        <end position="225"/>
    </location>
    <ligand>
        <name>ATP</name>
        <dbReference type="ChEBI" id="CHEBI:30616"/>
    </ligand>
</feature>
<dbReference type="GO" id="GO:0004747">
    <property type="term" value="F:ribokinase activity"/>
    <property type="evidence" value="ECO:0007669"/>
    <property type="project" value="UniProtKB-UniRule"/>
</dbReference>
<evidence type="ECO:0000313" key="15">
    <source>
        <dbReference type="Proteomes" id="UP000006640"/>
    </source>
</evidence>
<dbReference type="HOGENOM" id="CLU_027634_2_0_11"/>
<evidence type="ECO:0000256" key="2">
    <source>
        <dbReference type="ARBA" id="ARBA00012035"/>
    </source>
</evidence>
<dbReference type="UniPathway" id="UPA00916">
    <property type="reaction ID" value="UER00889"/>
</dbReference>
<comment type="subunit">
    <text evidence="12">Homodimer.</text>
</comment>
<comment type="catalytic activity">
    <reaction evidence="12">
        <text>D-ribose + ATP = D-ribose 5-phosphate + ADP + H(+)</text>
        <dbReference type="Rhea" id="RHEA:13697"/>
        <dbReference type="ChEBI" id="CHEBI:15378"/>
        <dbReference type="ChEBI" id="CHEBI:30616"/>
        <dbReference type="ChEBI" id="CHEBI:47013"/>
        <dbReference type="ChEBI" id="CHEBI:78346"/>
        <dbReference type="ChEBI" id="CHEBI:456216"/>
        <dbReference type="EC" id="2.7.1.15"/>
    </reaction>
</comment>
<feature type="binding site" evidence="12">
    <location>
        <position position="248"/>
    </location>
    <ligand>
        <name>K(+)</name>
        <dbReference type="ChEBI" id="CHEBI:29103"/>
    </ligand>
</feature>
<protein>
    <recommendedName>
        <fullName evidence="3 12">Ribokinase</fullName>
        <shortName evidence="12">RK</shortName>
        <ecNumber evidence="2 12">2.7.1.15</ecNumber>
    </recommendedName>
</protein>
<dbReference type="InterPro" id="IPR002173">
    <property type="entry name" value="Carboh/pur_kinase_PfkB_CS"/>
</dbReference>
<dbReference type="EMBL" id="CP001874">
    <property type="protein sequence ID" value="ADG89290.1"/>
    <property type="molecule type" value="Genomic_DNA"/>
</dbReference>
<dbReference type="RefSeq" id="WP_013132823.1">
    <property type="nucleotide sequence ID" value="NC_014165.1"/>
</dbReference>
<dbReference type="AlphaFoldDB" id="D6Y595"/>
<evidence type="ECO:0000313" key="14">
    <source>
        <dbReference type="EMBL" id="ADG89290.1"/>
    </source>
</evidence>
<evidence type="ECO:0000256" key="12">
    <source>
        <dbReference type="HAMAP-Rule" id="MF_01987"/>
    </source>
</evidence>
<evidence type="ECO:0000256" key="11">
    <source>
        <dbReference type="ARBA" id="ARBA00023277"/>
    </source>
</evidence>
<keyword evidence="12" id="KW-0963">Cytoplasm</keyword>
<dbReference type="InterPro" id="IPR029056">
    <property type="entry name" value="Ribokinase-like"/>
</dbReference>
<evidence type="ECO:0000256" key="10">
    <source>
        <dbReference type="ARBA" id="ARBA00022958"/>
    </source>
</evidence>
<evidence type="ECO:0000256" key="5">
    <source>
        <dbReference type="ARBA" id="ARBA00022723"/>
    </source>
</evidence>
<keyword evidence="4 12" id="KW-0808">Transferase</keyword>
<dbReference type="SUPFAM" id="SSF53613">
    <property type="entry name" value="Ribokinase-like"/>
    <property type="match status" value="1"/>
</dbReference>
<comment type="cofactor">
    <cofactor evidence="12">
        <name>Mg(2+)</name>
        <dbReference type="ChEBI" id="CHEBI:18420"/>
    </cofactor>
    <text evidence="12">Requires a divalent cation, most likely magnesium in vivo, as an electrophilic catalyst to aid phosphoryl group transfer. It is the chelate of the metal and the nucleotide that is the actual substrate.</text>
</comment>
<keyword evidence="7 12" id="KW-0418">Kinase</keyword>
<dbReference type="CDD" id="cd01174">
    <property type="entry name" value="ribokinase"/>
    <property type="match status" value="1"/>
</dbReference>
<feature type="binding site" evidence="12">
    <location>
        <position position="183"/>
    </location>
    <ligand>
        <name>ATP</name>
        <dbReference type="ChEBI" id="CHEBI:30616"/>
    </ligand>
</feature>
<dbReference type="HAMAP" id="MF_01987">
    <property type="entry name" value="Ribokinase"/>
    <property type="match status" value="1"/>
</dbReference>
<evidence type="ECO:0000256" key="9">
    <source>
        <dbReference type="ARBA" id="ARBA00022842"/>
    </source>
</evidence>
<evidence type="ECO:0000256" key="7">
    <source>
        <dbReference type="ARBA" id="ARBA00022777"/>
    </source>
</evidence>
<keyword evidence="15" id="KW-1185">Reference proteome</keyword>
<dbReference type="InterPro" id="IPR011877">
    <property type="entry name" value="Ribokinase"/>
</dbReference>
<feature type="binding site" evidence="12">
    <location>
        <position position="246"/>
    </location>
    <ligand>
        <name>K(+)</name>
        <dbReference type="ChEBI" id="CHEBI:29103"/>
    </ligand>
</feature>
<keyword evidence="6 12" id="KW-0547">Nucleotide-binding</keyword>
<dbReference type="STRING" id="469371.Tbis_2588"/>
<name>D6Y595_THEBD</name>
<dbReference type="GO" id="GO:0046872">
    <property type="term" value="F:metal ion binding"/>
    <property type="evidence" value="ECO:0007669"/>
    <property type="project" value="UniProtKB-KW"/>
</dbReference>
<dbReference type="GO" id="GO:0005524">
    <property type="term" value="F:ATP binding"/>
    <property type="evidence" value="ECO:0007669"/>
    <property type="project" value="UniProtKB-UniRule"/>
</dbReference>
<keyword evidence="5 12" id="KW-0479">Metal-binding</keyword>
<dbReference type="Pfam" id="PF00294">
    <property type="entry name" value="PfkB"/>
    <property type="match status" value="1"/>
</dbReference>
<accession>D6Y595</accession>
<comment type="similarity">
    <text evidence="1">Belongs to the carbohydrate kinase pfkB family.</text>
</comment>
<keyword evidence="11 12" id="KW-0119">Carbohydrate metabolism</keyword>
<organism evidence="14 15">
    <name type="scientific">Thermobispora bispora (strain ATCC 19993 / DSM 43833 / CBS 139.67 / JCM 10125 / KCTC 9307 / NBRC 14880 / R51)</name>
    <dbReference type="NCBI Taxonomy" id="469371"/>
    <lineage>
        <taxon>Bacteria</taxon>
        <taxon>Bacillati</taxon>
        <taxon>Actinomycetota</taxon>
        <taxon>Actinomycetes</taxon>
        <taxon>Streptosporangiales</taxon>
        <taxon>Streptosporangiaceae</taxon>
        <taxon>Thermobispora</taxon>
    </lineage>
</organism>
<dbReference type="PROSITE" id="PS00583">
    <property type="entry name" value="PFKB_KINASES_1"/>
    <property type="match status" value="1"/>
</dbReference>
<comment type="activity regulation">
    <text evidence="12">Activated by a monovalent cation that binds near, but not in, the active site. The most likely occupant of the site in vivo is potassium. Ion binding induces a conformational change that may alter substrate affinity.</text>
</comment>
<dbReference type="InterPro" id="IPR002139">
    <property type="entry name" value="Ribo/fructo_kinase"/>
</dbReference>
<feature type="binding site" evidence="12">
    <location>
        <begin position="251"/>
        <end position="252"/>
    </location>
    <ligand>
        <name>ATP</name>
        <dbReference type="ChEBI" id="CHEBI:30616"/>
    </ligand>
</feature>
<evidence type="ECO:0000259" key="13">
    <source>
        <dbReference type="Pfam" id="PF00294"/>
    </source>
</evidence>
<dbReference type="Gene3D" id="3.40.1190.20">
    <property type="match status" value="1"/>
</dbReference>